<evidence type="ECO:0000313" key="2">
    <source>
        <dbReference type="Proteomes" id="UP000499080"/>
    </source>
</evidence>
<protein>
    <submittedName>
        <fullName evidence="1">Uncharacterized protein</fullName>
    </submittedName>
</protein>
<dbReference type="EMBL" id="BGPR01001659">
    <property type="protein sequence ID" value="GBM58970.1"/>
    <property type="molecule type" value="Genomic_DNA"/>
</dbReference>
<evidence type="ECO:0000313" key="1">
    <source>
        <dbReference type="EMBL" id="GBM58970.1"/>
    </source>
</evidence>
<gene>
    <name evidence="1" type="ORF">AVEN_230084_1</name>
</gene>
<comment type="caution">
    <text evidence="1">The sequence shown here is derived from an EMBL/GenBank/DDBJ whole genome shotgun (WGS) entry which is preliminary data.</text>
</comment>
<dbReference type="AlphaFoldDB" id="A0A4Y2GYV3"/>
<dbReference type="Proteomes" id="UP000499080">
    <property type="component" value="Unassembled WGS sequence"/>
</dbReference>
<proteinExistence type="predicted"/>
<sequence length="104" mass="11940">MRSNPVLQYALLLCKSNRHPLWLVCVQLTRLIQESICALLPLVISHGGQDNLTEARTYLRSFMSPYGKTEALPSMYTHSTDREPFGFRARWYTVTLMLMCNSSV</sequence>
<reference evidence="1 2" key="1">
    <citation type="journal article" date="2019" name="Sci. Rep.">
        <title>Orb-weaving spider Araneus ventricosus genome elucidates the spidroin gene catalogue.</title>
        <authorList>
            <person name="Kono N."/>
            <person name="Nakamura H."/>
            <person name="Ohtoshi R."/>
            <person name="Moran D.A.P."/>
            <person name="Shinohara A."/>
            <person name="Yoshida Y."/>
            <person name="Fujiwara M."/>
            <person name="Mori M."/>
            <person name="Tomita M."/>
            <person name="Arakawa K."/>
        </authorList>
    </citation>
    <scope>NUCLEOTIDE SEQUENCE [LARGE SCALE GENOMIC DNA]</scope>
</reference>
<keyword evidence="2" id="KW-1185">Reference proteome</keyword>
<accession>A0A4Y2GYV3</accession>
<name>A0A4Y2GYV3_ARAVE</name>
<organism evidence="1 2">
    <name type="scientific">Araneus ventricosus</name>
    <name type="common">Orbweaver spider</name>
    <name type="synonym">Epeira ventricosa</name>
    <dbReference type="NCBI Taxonomy" id="182803"/>
    <lineage>
        <taxon>Eukaryota</taxon>
        <taxon>Metazoa</taxon>
        <taxon>Ecdysozoa</taxon>
        <taxon>Arthropoda</taxon>
        <taxon>Chelicerata</taxon>
        <taxon>Arachnida</taxon>
        <taxon>Araneae</taxon>
        <taxon>Araneomorphae</taxon>
        <taxon>Entelegynae</taxon>
        <taxon>Araneoidea</taxon>
        <taxon>Araneidae</taxon>
        <taxon>Araneus</taxon>
    </lineage>
</organism>